<comment type="caution">
    <text evidence="3">The sequence shown here is derived from an EMBL/GenBank/DDBJ whole genome shotgun (WGS) entry which is preliminary data.</text>
</comment>
<organism evidence="3">
    <name type="scientific">bioreactor metagenome</name>
    <dbReference type="NCBI Taxonomy" id="1076179"/>
    <lineage>
        <taxon>unclassified sequences</taxon>
        <taxon>metagenomes</taxon>
        <taxon>ecological metagenomes</taxon>
    </lineage>
</organism>
<protein>
    <submittedName>
        <fullName evidence="3">Uncharacterized protein</fullName>
    </submittedName>
</protein>
<dbReference type="AlphaFoldDB" id="A0A644XUM5"/>
<dbReference type="EMBL" id="VSSQ01002868">
    <property type="protein sequence ID" value="MPM17824.1"/>
    <property type="molecule type" value="Genomic_DNA"/>
</dbReference>
<evidence type="ECO:0000256" key="1">
    <source>
        <dbReference type="SAM" id="MobiDB-lite"/>
    </source>
</evidence>
<evidence type="ECO:0000256" key="2">
    <source>
        <dbReference type="SAM" id="Phobius"/>
    </source>
</evidence>
<keyword evidence="2" id="KW-0472">Membrane</keyword>
<name>A0A644XUM5_9ZZZZ</name>
<feature type="transmembrane region" description="Helical" evidence="2">
    <location>
        <begin position="223"/>
        <end position="245"/>
    </location>
</feature>
<feature type="transmembrane region" description="Helical" evidence="2">
    <location>
        <begin position="265"/>
        <end position="284"/>
    </location>
</feature>
<feature type="transmembrane region" description="Helical" evidence="2">
    <location>
        <begin position="290"/>
        <end position="309"/>
    </location>
</feature>
<feature type="region of interest" description="Disordered" evidence="1">
    <location>
        <begin position="750"/>
        <end position="770"/>
    </location>
</feature>
<reference evidence="3" key="1">
    <citation type="submission" date="2019-08" db="EMBL/GenBank/DDBJ databases">
        <authorList>
            <person name="Kucharzyk K."/>
            <person name="Murdoch R.W."/>
            <person name="Higgins S."/>
            <person name="Loffler F."/>
        </authorList>
    </citation>
    <scope>NUCLEOTIDE SEQUENCE</scope>
</reference>
<feature type="transmembrane region" description="Helical" evidence="2">
    <location>
        <begin position="321"/>
        <end position="343"/>
    </location>
</feature>
<feature type="transmembrane region" description="Helical" evidence="2">
    <location>
        <begin position="156"/>
        <end position="174"/>
    </location>
</feature>
<feature type="transmembrane region" description="Helical" evidence="2">
    <location>
        <begin position="15"/>
        <end position="36"/>
    </location>
</feature>
<feature type="transmembrane region" description="Helical" evidence="2">
    <location>
        <begin position="127"/>
        <end position="150"/>
    </location>
</feature>
<feature type="transmembrane region" description="Helical" evidence="2">
    <location>
        <begin position="91"/>
        <end position="120"/>
    </location>
</feature>
<evidence type="ECO:0000313" key="3">
    <source>
        <dbReference type="EMBL" id="MPM17824.1"/>
    </source>
</evidence>
<accession>A0A644XUM5</accession>
<keyword evidence="2" id="KW-0812">Transmembrane</keyword>
<feature type="compositionally biased region" description="Pro residues" evidence="1">
    <location>
        <begin position="759"/>
        <end position="770"/>
    </location>
</feature>
<proteinExistence type="predicted"/>
<keyword evidence="2" id="KW-1133">Transmembrane helix</keyword>
<gene>
    <name evidence="3" type="ORF">SDC9_64223</name>
</gene>
<feature type="transmembrane region" description="Helical" evidence="2">
    <location>
        <begin position="48"/>
        <end position="71"/>
    </location>
</feature>
<sequence length="770" mass="86729">MKPYLESVRRLSRTGLVLFVLSVVASIVVSMQYCISQNNSRLLSLTQMFLPLMVYTFAGGIVMAFDGFSFLTRRADSDYYHSLPIARKNLFWAVTFAALTWIAATVLASSLMTTIVFTLTKTIFVPLYPLVAVPFYIVAAMLVFAAAAIACSLSGTILTNLAITLVVLFLPRFIQFSIARGVISKAILWSWFDLPWYLNPTTNIATGQIVVLSRVILKNEMFQFVNIAYSLALTVGELFLGSFFFTRRHSEVAEHGAKNAKVQTLFACLLILPVVLLFSSGVMSATWQNILLVFGVALGCFIIYQTVVLRNAKKVLRSLPWYLVPALLAVCIYFGVQVTGIAVRNEIPERSEITYVSFPGSDRASDTRSYSSMQIEKVHFTGKDIVDYAYVALMDNIDSVNRYGYFNYDFDPLSSNYIISEPVTFGLSNGTTISRILVFTNGNLLNTMRNANSEYFKAIHTLPPMDSVRTRQGVDVFDKEYIKSENVINTFYEEVEEKSLIPYAEFRQHTVENNYYNQNEQQSFGYLTYSGYVGMVRYYDYFEINLETPNTCSAWMKMKNDGSSKEYLDLLSQICDASESFLDTSDSIDVTFTLYNLPFSDDTKQSMSFYYNRYGGDTSNSNSQYVELAKELTKLLLKSKPTTDPNALCIYTQWSGRAMGANHDYIGADEMIYPVSTYSNSLYGTYGDVVYASDGSAMYVSRNGSIYSYNPCYRVFAPEDEARVLEILEQWRILNRTYYYTSDGVDDGEPSIGDVLQPLPTPTPTPNNAG</sequence>